<feature type="transmembrane region" description="Helical" evidence="4">
    <location>
        <begin position="114"/>
        <end position="136"/>
    </location>
</feature>
<feature type="transmembrane region" description="Helical" evidence="4">
    <location>
        <begin position="91"/>
        <end position="108"/>
    </location>
</feature>
<feature type="transmembrane region" description="Helical" evidence="4">
    <location>
        <begin position="290"/>
        <end position="308"/>
    </location>
</feature>
<evidence type="ECO:0000256" key="2">
    <source>
        <dbReference type="ARBA" id="ARBA00022989"/>
    </source>
</evidence>
<dbReference type="EMBL" id="BSOJ01000007">
    <property type="protein sequence ID" value="GLR25710.1"/>
    <property type="molecule type" value="Genomic_DNA"/>
</dbReference>
<dbReference type="PANTHER" id="PTHR42910">
    <property type="entry name" value="TRANSPORTER SCO4007-RELATED"/>
    <property type="match status" value="1"/>
</dbReference>
<feature type="transmembrane region" description="Helical" evidence="4">
    <location>
        <begin position="354"/>
        <end position="374"/>
    </location>
</feature>
<dbReference type="PANTHER" id="PTHR42910:SF1">
    <property type="entry name" value="MAJOR FACILITATOR SUPERFAMILY (MFS) PROFILE DOMAIN-CONTAINING PROTEIN"/>
    <property type="match status" value="1"/>
</dbReference>
<comment type="caution">
    <text evidence="6">The sequence shown here is derived from an EMBL/GenBank/DDBJ whole genome shotgun (WGS) entry which is preliminary data.</text>
</comment>
<keyword evidence="1 4" id="KW-0812">Transmembrane</keyword>
<dbReference type="Gene3D" id="1.20.1250.20">
    <property type="entry name" value="MFS general substrate transporter like domains"/>
    <property type="match status" value="2"/>
</dbReference>
<evidence type="ECO:0000313" key="7">
    <source>
        <dbReference type="Proteomes" id="UP001156664"/>
    </source>
</evidence>
<dbReference type="Proteomes" id="UP001156664">
    <property type="component" value="Unassembled WGS sequence"/>
</dbReference>
<feature type="transmembrane region" description="Helical" evidence="4">
    <location>
        <begin position="231"/>
        <end position="249"/>
    </location>
</feature>
<reference evidence="7" key="1">
    <citation type="journal article" date="2019" name="Int. J. Syst. Evol. Microbiol.">
        <title>The Global Catalogue of Microorganisms (GCM) 10K type strain sequencing project: providing services to taxonomists for standard genome sequencing and annotation.</title>
        <authorList>
            <consortium name="The Broad Institute Genomics Platform"/>
            <consortium name="The Broad Institute Genome Sequencing Center for Infectious Disease"/>
            <person name="Wu L."/>
            <person name="Ma J."/>
        </authorList>
    </citation>
    <scope>NUCLEOTIDE SEQUENCE [LARGE SCALE GENOMIC DNA]</scope>
    <source>
        <strain evidence="7">NBRC 105857</strain>
    </source>
</reference>
<dbReference type="CDD" id="cd17324">
    <property type="entry name" value="MFS_NepI_like"/>
    <property type="match status" value="1"/>
</dbReference>
<sequence length="405" mass="42953">MAAFVNSSSISLENPAQSTPLSPGLIALFAFCCGAIVGNLYYAQPIVGLIAPDLHVSVESASLIVSMTQIGYALGLFFVVPLGDLLENRKLMIWTAIASIFSLAAAAFTHQSTVFLLVSLLIGFSSVSVQLLIPLAAHLAPEKTRGQVVGSIMSGLLMGILLARPVSSFVTDHLGWRAMFGIAAVLMCLITVVLATLMPKRQPAHKATYGQLIGSLATLLKTEPVLRQRSLFQGCMFAIFSLYWTAVPLELTARYGMSQSQIALFALVGAMGAVAAPVSGRLADKGHTKAITLVALGLGTLCLMPAVFFPGYGLVGLVISGVLLDFAVQSNMVVSQREIYALHPNVRNRLNAVYMTSLFIFAALGSSVASLIYTHGGWPMVALLGSGFPLLAFLGYAWVSRKQAL</sequence>
<dbReference type="InterPro" id="IPR036259">
    <property type="entry name" value="MFS_trans_sf"/>
</dbReference>
<feature type="transmembrane region" description="Helical" evidence="4">
    <location>
        <begin position="380"/>
        <end position="399"/>
    </location>
</feature>
<feature type="transmembrane region" description="Helical" evidence="4">
    <location>
        <begin position="261"/>
        <end position="278"/>
    </location>
</feature>
<evidence type="ECO:0000256" key="4">
    <source>
        <dbReference type="SAM" id="Phobius"/>
    </source>
</evidence>
<dbReference type="InterPro" id="IPR020846">
    <property type="entry name" value="MFS_dom"/>
</dbReference>
<protein>
    <submittedName>
        <fullName evidence="6">MFS transporter</fullName>
    </submittedName>
</protein>
<feature type="transmembrane region" description="Helical" evidence="4">
    <location>
        <begin position="21"/>
        <end position="41"/>
    </location>
</feature>
<keyword evidence="3 4" id="KW-0472">Membrane</keyword>
<dbReference type="RefSeq" id="WP_284280143.1">
    <property type="nucleotide sequence ID" value="NZ_BSOJ01000007.1"/>
</dbReference>
<evidence type="ECO:0000256" key="1">
    <source>
        <dbReference type="ARBA" id="ARBA00022692"/>
    </source>
</evidence>
<evidence type="ECO:0000313" key="6">
    <source>
        <dbReference type="EMBL" id="GLR25710.1"/>
    </source>
</evidence>
<feature type="domain" description="Major facilitator superfamily (MFS) profile" evidence="5">
    <location>
        <begin position="1"/>
        <end position="404"/>
    </location>
</feature>
<proteinExistence type="predicted"/>
<dbReference type="PROSITE" id="PS50850">
    <property type="entry name" value="MFS"/>
    <property type="match status" value="1"/>
</dbReference>
<gene>
    <name evidence="6" type="ORF">GCM10007875_07980</name>
</gene>
<name>A0ABQ5YQS5_9BURK</name>
<evidence type="ECO:0000256" key="3">
    <source>
        <dbReference type="ARBA" id="ARBA00023136"/>
    </source>
</evidence>
<dbReference type="InterPro" id="IPR011701">
    <property type="entry name" value="MFS"/>
</dbReference>
<dbReference type="Pfam" id="PF07690">
    <property type="entry name" value="MFS_1"/>
    <property type="match status" value="1"/>
</dbReference>
<feature type="transmembrane region" description="Helical" evidence="4">
    <location>
        <begin position="178"/>
        <end position="197"/>
    </location>
</feature>
<feature type="transmembrane region" description="Helical" evidence="4">
    <location>
        <begin position="314"/>
        <end position="334"/>
    </location>
</feature>
<feature type="transmembrane region" description="Helical" evidence="4">
    <location>
        <begin position="148"/>
        <end position="166"/>
    </location>
</feature>
<evidence type="ECO:0000259" key="5">
    <source>
        <dbReference type="PROSITE" id="PS50850"/>
    </source>
</evidence>
<organism evidence="6 7">
    <name type="scientific">Limnobacter litoralis</name>
    <dbReference type="NCBI Taxonomy" id="481366"/>
    <lineage>
        <taxon>Bacteria</taxon>
        <taxon>Pseudomonadati</taxon>
        <taxon>Pseudomonadota</taxon>
        <taxon>Betaproteobacteria</taxon>
        <taxon>Burkholderiales</taxon>
        <taxon>Burkholderiaceae</taxon>
        <taxon>Limnobacter</taxon>
    </lineage>
</organism>
<accession>A0ABQ5YQS5</accession>
<keyword evidence="2 4" id="KW-1133">Transmembrane helix</keyword>
<keyword evidence="7" id="KW-1185">Reference proteome</keyword>
<dbReference type="SUPFAM" id="SSF103473">
    <property type="entry name" value="MFS general substrate transporter"/>
    <property type="match status" value="1"/>
</dbReference>
<feature type="transmembrane region" description="Helical" evidence="4">
    <location>
        <begin position="61"/>
        <end position="79"/>
    </location>
</feature>